<dbReference type="Pfam" id="PF16220">
    <property type="entry name" value="DUF4880"/>
    <property type="match status" value="1"/>
</dbReference>
<evidence type="ECO:0000259" key="1">
    <source>
        <dbReference type="Pfam" id="PF04773"/>
    </source>
</evidence>
<dbReference type="RefSeq" id="WP_052084868.1">
    <property type="nucleotide sequence ID" value="NZ_AWOR01000049.1"/>
</dbReference>
<dbReference type="PANTHER" id="PTHR30273:SF2">
    <property type="entry name" value="PROTEIN FECR"/>
    <property type="match status" value="1"/>
</dbReference>
<evidence type="ECO:0000313" key="3">
    <source>
        <dbReference type="EMBL" id="KGH28523.1"/>
    </source>
</evidence>
<dbReference type="AlphaFoldDB" id="A0A096FFM8"/>
<dbReference type="Pfam" id="PF04773">
    <property type="entry name" value="FecR"/>
    <property type="match status" value="1"/>
</dbReference>
<protein>
    <submittedName>
        <fullName evidence="3">Uncharacterized protein</fullName>
    </submittedName>
</protein>
<evidence type="ECO:0000259" key="2">
    <source>
        <dbReference type="Pfam" id="PF16220"/>
    </source>
</evidence>
<dbReference type="EMBL" id="AWOR01000049">
    <property type="protein sequence ID" value="KGH28523.1"/>
    <property type="molecule type" value="Genomic_DNA"/>
</dbReference>
<comment type="caution">
    <text evidence="3">The sequence shown here is derived from an EMBL/GenBank/DDBJ whole genome shotgun (WGS) entry which is preliminary data.</text>
</comment>
<feature type="domain" description="FecR N-terminal" evidence="2">
    <location>
        <begin position="19"/>
        <end position="60"/>
    </location>
</feature>
<dbReference type="InterPro" id="IPR006860">
    <property type="entry name" value="FecR"/>
</dbReference>
<dbReference type="GO" id="GO:0016989">
    <property type="term" value="F:sigma factor antagonist activity"/>
    <property type="evidence" value="ECO:0007669"/>
    <property type="project" value="TreeGrafter"/>
</dbReference>
<proteinExistence type="predicted"/>
<reference evidence="3 4" key="1">
    <citation type="submission" date="2013-09" db="EMBL/GenBank/DDBJ databases">
        <title>High correlation between genotypes and phenotypes of environmental bacteria Comamonas testosteroni strains.</title>
        <authorList>
            <person name="Liu L."/>
            <person name="Zhu W."/>
            <person name="Xia X."/>
            <person name="Xu B."/>
            <person name="Luo M."/>
            <person name="Wang G."/>
        </authorList>
    </citation>
    <scope>NUCLEOTIDE SEQUENCE [LARGE SCALE GENOMIC DNA]</scope>
    <source>
        <strain evidence="3 4">JL40</strain>
    </source>
</reference>
<dbReference type="PANTHER" id="PTHR30273">
    <property type="entry name" value="PERIPLASMIC SIGNAL SENSOR AND SIGMA FACTOR ACTIVATOR FECR-RELATED"/>
    <property type="match status" value="1"/>
</dbReference>
<dbReference type="InterPro" id="IPR032623">
    <property type="entry name" value="FecR_N"/>
</dbReference>
<dbReference type="InterPro" id="IPR012373">
    <property type="entry name" value="Ferrdict_sens_TM"/>
</dbReference>
<organism evidence="3 4">
    <name type="scientific">Comamonas testosteroni</name>
    <name type="common">Pseudomonas testosteroni</name>
    <dbReference type="NCBI Taxonomy" id="285"/>
    <lineage>
        <taxon>Bacteria</taxon>
        <taxon>Pseudomonadati</taxon>
        <taxon>Pseudomonadota</taxon>
        <taxon>Betaproteobacteria</taxon>
        <taxon>Burkholderiales</taxon>
        <taxon>Comamonadaceae</taxon>
        <taxon>Comamonas</taxon>
    </lineage>
</organism>
<dbReference type="PIRSF" id="PIRSF018266">
    <property type="entry name" value="FecR"/>
    <property type="match status" value="1"/>
</dbReference>
<gene>
    <name evidence="3" type="ORF">P353_15120</name>
</gene>
<feature type="domain" description="FecR protein" evidence="1">
    <location>
        <begin position="116"/>
        <end position="209"/>
    </location>
</feature>
<dbReference type="Proteomes" id="UP000029553">
    <property type="component" value="Unassembled WGS sequence"/>
</dbReference>
<name>A0A096FFM8_COMTE</name>
<evidence type="ECO:0000313" key="4">
    <source>
        <dbReference type="Proteomes" id="UP000029553"/>
    </source>
</evidence>
<sequence>MSRSSSSADAAVSEQVALQAAEWFFLLQTGAASVQERQRWQQWHASHPAHAAAWERAQRVGQTFHCLPSALALPVLNRDPDQRRKAVKMLAVLLVAAPAGWLAWRHGGEELLADQRTATGERREVLLADGSRLQLDTASSVNIKFDSGVRLVHLLEGAMHIQTAPDMQPLPRPFIVTTEQGRMRALGTRFTVRKEAEFTRVAVLEGAVELSPHAAQDRMRVLLAGQQARMTARGVGNVDLVMSDADGWTRGVLHVRNMRLEEFARELGRYRPGVLRCDPAVAELRISGVFQLQGDTTAVLDSLPRALPVSVLYRTRYWVTLVSPQR</sequence>
<dbReference type="Gene3D" id="2.60.120.1440">
    <property type="match status" value="1"/>
</dbReference>
<accession>A0A096FFM8</accession>